<evidence type="ECO:0000313" key="3">
    <source>
        <dbReference type="Proteomes" id="UP000663859"/>
    </source>
</evidence>
<protein>
    <submittedName>
        <fullName evidence="2">Uncharacterized protein</fullName>
    </submittedName>
</protein>
<dbReference type="AlphaFoldDB" id="A0A8J2BL70"/>
<sequence>MAGDFRPTRAPRRKKSGSGLVHEICFVATYTHSGQKSHLSPPKIHESTLRRELLGQS</sequence>
<dbReference type="EMBL" id="CAJNOB010000011">
    <property type="protein sequence ID" value="CAF0695508.1"/>
    <property type="molecule type" value="Genomic_DNA"/>
</dbReference>
<feature type="region of interest" description="Disordered" evidence="1">
    <location>
        <begin position="32"/>
        <end position="57"/>
    </location>
</feature>
<reference evidence="2" key="1">
    <citation type="submission" date="2021-02" db="EMBL/GenBank/DDBJ databases">
        <authorList>
            <person name="Cremers G."/>
            <person name="Picone N."/>
        </authorList>
    </citation>
    <scope>NUCLEOTIDE SEQUENCE</scope>
    <source>
        <strain evidence="2">PQ17</strain>
    </source>
</reference>
<comment type="caution">
    <text evidence="2">The sequence shown here is derived from an EMBL/GenBank/DDBJ whole genome shotgun (WGS) entry which is preliminary data.</text>
</comment>
<evidence type="ECO:0000313" key="2">
    <source>
        <dbReference type="EMBL" id="CAF0695508.1"/>
    </source>
</evidence>
<keyword evidence="3" id="KW-1185">Reference proteome</keyword>
<evidence type="ECO:0000256" key="1">
    <source>
        <dbReference type="SAM" id="MobiDB-lite"/>
    </source>
</evidence>
<dbReference type="Proteomes" id="UP000663859">
    <property type="component" value="Unassembled WGS sequence"/>
</dbReference>
<proteinExistence type="predicted"/>
<organism evidence="2 3">
    <name type="scientific">Candidatus Methylacidithermus pantelleriae</name>
    <dbReference type="NCBI Taxonomy" id="2744239"/>
    <lineage>
        <taxon>Bacteria</taxon>
        <taxon>Pseudomonadati</taxon>
        <taxon>Verrucomicrobiota</taxon>
        <taxon>Methylacidiphilae</taxon>
        <taxon>Methylacidiphilales</taxon>
        <taxon>Methylacidiphilaceae</taxon>
        <taxon>Candidatus Methylacidithermus</taxon>
    </lineage>
</organism>
<gene>
    <name evidence="2" type="ORF">MPNT_190065</name>
</gene>
<accession>A0A8J2BL70</accession>
<feature type="compositionally biased region" description="Basic and acidic residues" evidence="1">
    <location>
        <begin position="43"/>
        <end position="57"/>
    </location>
</feature>
<name>A0A8J2BL70_9BACT</name>